<organism evidence="4 5">
    <name type="scientific">Candidatus Moanibacter tarae</name>
    <dbReference type="NCBI Taxonomy" id="2200854"/>
    <lineage>
        <taxon>Bacteria</taxon>
        <taxon>Pseudomonadati</taxon>
        <taxon>Verrucomicrobiota</taxon>
        <taxon>Opitutia</taxon>
        <taxon>Puniceicoccales</taxon>
        <taxon>Puniceicoccales incertae sedis</taxon>
        <taxon>Candidatus Moanibacter</taxon>
    </lineage>
</organism>
<dbReference type="AlphaFoldDB" id="A0A2Z4ANC4"/>
<dbReference type="InterPro" id="IPR028081">
    <property type="entry name" value="Leu-bd"/>
</dbReference>
<comment type="similarity">
    <text evidence="1">Belongs to the leucine-binding protein family.</text>
</comment>
<feature type="domain" description="Leucine-binding protein" evidence="3">
    <location>
        <begin position="36"/>
        <end position="371"/>
    </location>
</feature>
<dbReference type="SUPFAM" id="SSF53822">
    <property type="entry name" value="Periplasmic binding protein-like I"/>
    <property type="match status" value="1"/>
</dbReference>
<dbReference type="EMBL" id="CP029803">
    <property type="protein sequence ID" value="AWT60910.1"/>
    <property type="molecule type" value="Genomic_DNA"/>
</dbReference>
<dbReference type="PANTHER" id="PTHR30483">
    <property type="entry name" value="LEUCINE-SPECIFIC-BINDING PROTEIN"/>
    <property type="match status" value="1"/>
</dbReference>
<protein>
    <recommendedName>
        <fullName evidence="3">Leucine-binding protein domain-containing protein</fullName>
    </recommendedName>
</protein>
<dbReference type="CDD" id="cd06268">
    <property type="entry name" value="PBP1_ABC_transporter_LIVBP-like"/>
    <property type="match status" value="1"/>
</dbReference>
<dbReference type="Pfam" id="PF13458">
    <property type="entry name" value="Peripla_BP_6"/>
    <property type="match status" value="1"/>
</dbReference>
<evidence type="ECO:0000313" key="4">
    <source>
        <dbReference type="EMBL" id="AWT60910.1"/>
    </source>
</evidence>
<dbReference type="Proteomes" id="UP000247465">
    <property type="component" value="Chromosome"/>
</dbReference>
<name>A0A2Z4ANC4_9BACT</name>
<gene>
    <name evidence="4" type="ORF">DF168_02135</name>
</gene>
<dbReference type="Gene3D" id="3.40.50.2300">
    <property type="match status" value="2"/>
</dbReference>
<evidence type="ECO:0000259" key="3">
    <source>
        <dbReference type="Pfam" id="PF13458"/>
    </source>
</evidence>
<accession>A0A2Z4ANC4</accession>
<evidence type="ECO:0000256" key="1">
    <source>
        <dbReference type="ARBA" id="ARBA00010062"/>
    </source>
</evidence>
<evidence type="ECO:0000256" key="2">
    <source>
        <dbReference type="ARBA" id="ARBA00022729"/>
    </source>
</evidence>
<sequence length="391" mass="44218">MFGSRISTCLVRVSIFVTFVTTISLSIANEAEETETIKIGLLLPQAESTLLDSAVIRGATLAIEEANALSGFFGKSFELVPFSIKDETNAMVEARRAVEEEGAVALIGNLDLEEWDAVCSVAQEMKFILINCGGKDALRSSKSYRYCFHFEAGNFEYIRALGEYLVGEEELGRWVFVRSDDRGGRNLEAILRTVLSEVGGELVKTVSVPVDGATGTPHFELVRSARPDLVLIGLLGDEQAEFVEHYLSSGHSQPLAIVDLSKETLTRFDDDPLEVDLYWAENWHQSLFRYSARELNSRFLKRFQVPMDGESWVNWAAIKFVSEAVIRTQNADSDSLVQYFESQPPFDGHKGFSLILELKRRQLSHTLYVLKREKWFLKDPEIIFRYRMNSR</sequence>
<dbReference type="KEGG" id="mtar:DF168_02135"/>
<dbReference type="InterPro" id="IPR051010">
    <property type="entry name" value="BCAA_transport"/>
</dbReference>
<keyword evidence="2" id="KW-0732">Signal</keyword>
<dbReference type="InterPro" id="IPR028082">
    <property type="entry name" value="Peripla_BP_I"/>
</dbReference>
<evidence type="ECO:0000313" key="5">
    <source>
        <dbReference type="Proteomes" id="UP000247465"/>
    </source>
</evidence>
<proteinExistence type="inferred from homology"/>
<reference evidence="4 5" key="1">
    <citation type="submission" date="2018-06" db="EMBL/GenBank/DDBJ databases">
        <title>Draft Genome Sequence of a Novel Marine Bacterium Related to the Verrucomicrobia.</title>
        <authorList>
            <person name="Vosseberg J."/>
            <person name="Martijn J."/>
            <person name="Ettema T.J.G."/>
        </authorList>
    </citation>
    <scope>NUCLEOTIDE SEQUENCE [LARGE SCALE GENOMIC DNA]</scope>
    <source>
        <strain evidence="4">TARA_B100001123</strain>
    </source>
</reference>
<dbReference type="PANTHER" id="PTHR30483:SF6">
    <property type="entry name" value="PERIPLASMIC BINDING PROTEIN OF ABC TRANSPORTER FOR NATURAL AMINO ACIDS"/>
    <property type="match status" value="1"/>
</dbReference>